<dbReference type="AlphaFoldDB" id="A0A087CPG4"/>
<accession>A0A087CPG4</accession>
<protein>
    <submittedName>
        <fullName evidence="1">Putative acetyl transferase</fullName>
        <ecNumber evidence="1">2.3.1.79</ecNumber>
    </submittedName>
</protein>
<name>A0A087CPG4_9BIFI</name>
<dbReference type="PANTHER" id="PTHR23416:SF78">
    <property type="entry name" value="LIPOPOLYSACCHARIDE BIOSYNTHESIS O-ACETYL TRANSFERASE WBBJ-RELATED"/>
    <property type="match status" value="1"/>
</dbReference>
<evidence type="ECO:0000313" key="1">
    <source>
        <dbReference type="EMBL" id="KFI85164.1"/>
    </source>
</evidence>
<dbReference type="Gene3D" id="2.160.10.10">
    <property type="entry name" value="Hexapeptide repeat proteins"/>
    <property type="match status" value="2"/>
</dbReference>
<dbReference type="InterPro" id="IPR011004">
    <property type="entry name" value="Trimer_LpxA-like_sf"/>
</dbReference>
<gene>
    <name evidence="1" type="ORF">BSAE_1866</name>
</gene>
<dbReference type="PANTHER" id="PTHR23416">
    <property type="entry name" value="SIALIC ACID SYNTHASE-RELATED"/>
    <property type="match status" value="1"/>
</dbReference>
<dbReference type="RefSeq" id="WP_051916072.1">
    <property type="nucleotide sequence ID" value="NZ_JDTM01000024.1"/>
</dbReference>
<evidence type="ECO:0000313" key="2">
    <source>
        <dbReference type="Proteomes" id="UP000029040"/>
    </source>
</evidence>
<comment type="caution">
    <text evidence="1">The sequence shown here is derived from an EMBL/GenBank/DDBJ whole genome shotgun (WGS) entry which is preliminary data.</text>
</comment>
<organism evidence="1 2">
    <name type="scientific">Bifidobacterium pullorum subsp. saeculare DSM 6531 = LMG 14934</name>
    <dbReference type="NCBI Taxonomy" id="1437611"/>
    <lineage>
        <taxon>Bacteria</taxon>
        <taxon>Bacillati</taxon>
        <taxon>Actinomycetota</taxon>
        <taxon>Actinomycetes</taxon>
        <taxon>Bifidobacteriales</taxon>
        <taxon>Bifidobacteriaceae</taxon>
        <taxon>Bifidobacterium</taxon>
    </lineage>
</organism>
<dbReference type="GO" id="GO:0008925">
    <property type="term" value="F:maltose O-acetyltransferase activity"/>
    <property type="evidence" value="ECO:0007669"/>
    <property type="project" value="UniProtKB-EC"/>
</dbReference>
<dbReference type="Pfam" id="PF00132">
    <property type="entry name" value="Hexapep"/>
    <property type="match status" value="1"/>
</dbReference>
<reference evidence="1 2" key="1">
    <citation type="submission" date="2014-03" db="EMBL/GenBank/DDBJ databases">
        <title>Genomics of Bifidobacteria.</title>
        <authorList>
            <person name="Ventura M."/>
            <person name="Milani C."/>
            <person name="Lugli G.A."/>
        </authorList>
    </citation>
    <scope>NUCLEOTIDE SEQUENCE [LARGE SCALE GENOMIC DNA]</scope>
    <source>
        <strain evidence="1 2">LMG 14934</strain>
    </source>
</reference>
<dbReference type="Proteomes" id="UP000029040">
    <property type="component" value="Unassembled WGS sequence"/>
</dbReference>
<keyword evidence="1" id="KW-0012">Acyltransferase</keyword>
<dbReference type="SUPFAM" id="SSF51161">
    <property type="entry name" value="Trimeric LpxA-like enzymes"/>
    <property type="match status" value="1"/>
</dbReference>
<dbReference type="CDD" id="cd04647">
    <property type="entry name" value="LbH_MAT_like"/>
    <property type="match status" value="1"/>
</dbReference>
<dbReference type="InterPro" id="IPR001451">
    <property type="entry name" value="Hexapep"/>
</dbReference>
<sequence>MKFNKNISCIDKYKIFKYASIKFIRGCWNRMFLSHSEGLLLIGKHVTMSHASNIYCGKNVKFEDYSEIHGLCSHGLHFGNNVTIGRNVMIRPSSYYGGDLGYGLFMGDNSSIGPDGFIGCSGPIRIGCNVMIGPKCSLFAENHVFKDLKATIKSQGVSQKGISIGNDCWIGSNVVILDGVHIGNHVVIGAGCLITRDIPDNVVVIDAKNKKMRVRK</sequence>
<keyword evidence="1" id="KW-0808">Transferase</keyword>
<proteinExistence type="predicted"/>
<dbReference type="EMBL" id="JGZM01000011">
    <property type="protein sequence ID" value="KFI85164.1"/>
    <property type="molecule type" value="Genomic_DNA"/>
</dbReference>
<dbReference type="InterPro" id="IPR051159">
    <property type="entry name" value="Hexapeptide_acetyltransf"/>
</dbReference>
<dbReference type="EC" id="2.3.1.79" evidence="1"/>